<dbReference type="NCBIfam" id="TIGR00082">
    <property type="entry name" value="rbfA"/>
    <property type="match status" value="1"/>
</dbReference>
<dbReference type="Gene3D" id="3.30.300.20">
    <property type="match status" value="1"/>
</dbReference>
<evidence type="ECO:0000313" key="5">
    <source>
        <dbReference type="Proteomes" id="UP000030856"/>
    </source>
</evidence>
<dbReference type="PANTHER" id="PTHR33515">
    <property type="entry name" value="RIBOSOME-BINDING FACTOR A, CHLOROPLASTIC-RELATED"/>
    <property type="match status" value="1"/>
</dbReference>
<evidence type="ECO:0000313" key="3">
    <source>
        <dbReference type="EMBL" id="KHF25966.1"/>
    </source>
</evidence>
<dbReference type="OrthoDB" id="307788at2"/>
<evidence type="ECO:0000313" key="4">
    <source>
        <dbReference type="EMBL" id="OOY34480.1"/>
    </source>
</evidence>
<dbReference type="GO" id="GO:0043024">
    <property type="term" value="F:ribosomal small subunit binding"/>
    <property type="evidence" value="ECO:0007669"/>
    <property type="project" value="TreeGrafter"/>
</dbReference>
<evidence type="ECO:0000313" key="6">
    <source>
        <dbReference type="Proteomes" id="UP000190962"/>
    </source>
</evidence>
<dbReference type="PROSITE" id="PS01319">
    <property type="entry name" value="RBFA"/>
    <property type="match status" value="1"/>
</dbReference>
<dbReference type="InterPro" id="IPR023799">
    <property type="entry name" value="RbfA_dom_sf"/>
</dbReference>
<dbReference type="Proteomes" id="UP000030856">
    <property type="component" value="Unassembled WGS sequence"/>
</dbReference>
<name>A0A0B0HET7_SOVGS</name>
<dbReference type="GeneID" id="86991823"/>
<dbReference type="Proteomes" id="UP000190962">
    <property type="component" value="Unassembled WGS sequence"/>
</dbReference>
<dbReference type="InterPro" id="IPR000238">
    <property type="entry name" value="RbfA"/>
</dbReference>
<dbReference type="SUPFAM" id="SSF89919">
    <property type="entry name" value="Ribosome-binding factor A, RbfA"/>
    <property type="match status" value="1"/>
</dbReference>
<dbReference type="EMBL" id="MPNX01000015">
    <property type="protein sequence ID" value="OOY34480.1"/>
    <property type="molecule type" value="Genomic_DNA"/>
</dbReference>
<dbReference type="eggNOG" id="COG0858">
    <property type="taxonomic scope" value="Bacteria"/>
</dbReference>
<protein>
    <recommendedName>
        <fullName evidence="2">Ribosome-binding factor A</fullName>
    </recommendedName>
</protein>
<dbReference type="PANTHER" id="PTHR33515:SF1">
    <property type="entry name" value="RIBOSOME-BINDING FACTOR A, CHLOROPLASTIC-RELATED"/>
    <property type="match status" value="1"/>
</dbReference>
<evidence type="ECO:0000256" key="1">
    <source>
        <dbReference type="ARBA" id="ARBA00022517"/>
    </source>
</evidence>
<dbReference type="GO" id="GO:0030490">
    <property type="term" value="P:maturation of SSU-rRNA"/>
    <property type="evidence" value="ECO:0007669"/>
    <property type="project" value="UniProtKB-UniRule"/>
</dbReference>
<comment type="caution">
    <text evidence="3">The sequence shown here is derived from an EMBL/GenBank/DDBJ whole genome shotgun (WGS) entry which is preliminary data.</text>
</comment>
<keyword evidence="1 2" id="KW-0690">Ribosome biogenesis</keyword>
<dbReference type="GO" id="GO:0005829">
    <property type="term" value="C:cytosol"/>
    <property type="evidence" value="ECO:0007669"/>
    <property type="project" value="TreeGrafter"/>
</dbReference>
<evidence type="ECO:0000256" key="2">
    <source>
        <dbReference type="HAMAP-Rule" id="MF_00003"/>
    </source>
</evidence>
<comment type="function">
    <text evidence="2">One of several proteins that assist in the late maturation steps of the functional core of the 30S ribosomal subunit. Associates with free 30S ribosomal subunits (but not with 30S subunits that are part of 70S ribosomes or polysomes). Required for efficient processing of 16S rRNA. May interact with the 5'-terminal helix region of 16S rRNA.</text>
</comment>
<reference evidence="3 5" key="1">
    <citation type="journal article" date="2014" name="BMC Genomics">
        <title>The genome of the intracellular bacterium of the coastal bivalve, Solemya velum: a blueprint for thriving in and out of symbiosis.</title>
        <authorList>
            <person name="Dmytrenko O."/>
            <person name="Russell S.L."/>
            <person name="Loo W.T."/>
            <person name="Fontanez K.M."/>
            <person name="Liao L."/>
            <person name="Roeselers G."/>
            <person name="Sharma R."/>
            <person name="Stewart F.J."/>
            <person name="Newton I.L."/>
            <person name="Woyke T."/>
            <person name="Wu D."/>
            <person name="Lang J.M."/>
            <person name="Eisen J.A."/>
            <person name="Cavanaugh C.M."/>
        </authorList>
    </citation>
    <scope>NUCLEOTIDE SEQUENCE [LARGE SCALE GENOMIC DNA]</scope>
    <source>
        <strain evidence="3 5">WH</strain>
    </source>
</reference>
<dbReference type="AlphaFoldDB" id="A0A0B0HET7"/>
<comment type="subcellular location">
    <subcellularLocation>
        <location evidence="2">Cytoplasm</location>
    </subcellularLocation>
</comment>
<dbReference type="RefSeq" id="WP_043115666.1">
    <property type="nucleotide sequence ID" value="NZ_JRAA01000001.1"/>
</dbReference>
<dbReference type="Pfam" id="PF02033">
    <property type="entry name" value="RBFA"/>
    <property type="match status" value="1"/>
</dbReference>
<keyword evidence="5" id="KW-1185">Reference proteome</keyword>
<dbReference type="InterPro" id="IPR020053">
    <property type="entry name" value="Ribosome-bd_factorA_CS"/>
</dbReference>
<organism evidence="3 5">
    <name type="scientific">Solemya velum gill symbiont</name>
    <dbReference type="NCBI Taxonomy" id="2340"/>
    <lineage>
        <taxon>Bacteria</taxon>
        <taxon>Pseudomonadati</taxon>
        <taxon>Pseudomonadota</taxon>
        <taxon>Gammaproteobacteria</taxon>
        <taxon>sulfur-oxidizing symbionts</taxon>
    </lineage>
</organism>
<dbReference type="HAMAP" id="MF_00003">
    <property type="entry name" value="RbfA"/>
    <property type="match status" value="1"/>
</dbReference>
<reference evidence="4 6" key="2">
    <citation type="submission" date="2016-11" db="EMBL/GenBank/DDBJ databases">
        <title>Mixed transmission modes and dynamic genome evolution in an obligate animal-bacterial symbiosis.</title>
        <authorList>
            <person name="Russell S.L."/>
            <person name="Corbett-Detig R.B."/>
            <person name="Cavanaugh C.M."/>
        </authorList>
    </citation>
    <scope>NUCLEOTIDE SEQUENCE [LARGE SCALE GENOMIC DNA]</scope>
    <source>
        <strain evidence="4">MA-KB16</strain>
    </source>
</reference>
<proteinExistence type="inferred from homology"/>
<dbReference type="STRING" id="2340.JV46_20630"/>
<comment type="subunit">
    <text evidence="2">Monomer. Binds 30S ribosomal subunits, but not 50S ribosomal subunits or 70S ribosomes.</text>
</comment>
<dbReference type="InterPro" id="IPR015946">
    <property type="entry name" value="KH_dom-like_a/b"/>
</dbReference>
<sequence>MSDFKRSDRIGPAIQRLLSEFLPRLKMPPPGLVTFQEVRVASDLSHAKVYYTVLGAEVEDAQENLKHNAGSLRHMLSKEMKLRTVPELHFVHDATLEEGNRLQGLIEKAVESDRHADEQSPEETEDR</sequence>
<gene>
    <name evidence="2" type="primary">rbfA</name>
    <name evidence="4" type="ORF">BOV88_10020</name>
    <name evidence="3" type="ORF">JV46_20630</name>
</gene>
<keyword evidence="2" id="KW-0963">Cytoplasm</keyword>
<comment type="similarity">
    <text evidence="2">Belongs to the RbfA family.</text>
</comment>
<accession>A0A0B0HET7</accession>
<dbReference type="EMBL" id="JRAA01000001">
    <property type="protein sequence ID" value="KHF25966.1"/>
    <property type="molecule type" value="Genomic_DNA"/>
</dbReference>